<accession>A0ABN1CQX2</accession>
<dbReference type="Proteomes" id="UP001500729">
    <property type="component" value="Unassembled WGS sequence"/>
</dbReference>
<evidence type="ECO:0008006" key="5">
    <source>
        <dbReference type="Google" id="ProtNLM"/>
    </source>
</evidence>
<evidence type="ECO:0000256" key="2">
    <source>
        <dbReference type="SAM" id="Phobius"/>
    </source>
</evidence>
<feature type="transmembrane region" description="Helical" evidence="2">
    <location>
        <begin position="12"/>
        <end position="39"/>
    </location>
</feature>
<reference evidence="3 4" key="1">
    <citation type="journal article" date="2019" name="Int. J. Syst. Evol. Microbiol.">
        <title>The Global Catalogue of Microorganisms (GCM) 10K type strain sequencing project: providing services to taxonomists for standard genome sequencing and annotation.</title>
        <authorList>
            <consortium name="The Broad Institute Genomics Platform"/>
            <consortium name="The Broad Institute Genome Sequencing Center for Infectious Disease"/>
            <person name="Wu L."/>
            <person name="Ma J."/>
        </authorList>
    </citation>
    <scope>NUCLEOTIDE SEQUENCE [LARGE SCALE GENOMIC DNA]</scope>
    <source>
        <strain evidence="3 4">JCM 10303</strain>
    </source>
</reference>
<feature type="region of interest" description="Disordered" evidence="1">
    <location>
        <begin position="71"/>
        <end position="120"/>
    </location>
</feature>
<keyword evidence="2" id="KW-1133">Transmembrane helix</keyword>
<evidence type="ECO:0000313" key="4">
    <source>
        <dbReference type="Proteomes" id="UP001500729"/>
    </source>
</evidence>
<organism evidence="3 4">
    <name type="scientific">Saccharopolyspora erythraea</name>
    <name type="common">Streptomyces erythraeus</name>
    <dbReference type="NCBI Taxonomy" id="1836"/>
    <lineage>
        <taxon>Bacteria</taxon>
        <taxon>Bacillati</taxon>
        <taxon>Actinomycetota</taxon>
        <taxon>Actinomycetes</taxon>
        <taxon>Pseudonocardiales</taxon>
        <taxon>Pseudonocardiaceae</taxon>
        <taxon>Saccharopolyspora</taxon>
    </lineage>
</organism>
<evidence type="ECO:0000313" key="3">
    <source>
        <dbReference type="EMBL" id="GAA0524005.1"/>
    </source>
</evidence>
<protein>
    <recommendedName>
        <fullName evidence="5">DUF3558 domain-containing protein</fullName>
    </recommendedName>
</protein>
<keyword evidence="2" id="KW-0472">Membrane</keyword>
<gene>
    <name evidence="3" type="ORF">GCM10009533_24120</name>
</gene>
<keyword evidence="4" id="KW-1185">Reference proteome</keyword>
<dbReference type="RefSeq" id="WP_009943418.1">
    <property type="nucleotide sequence ID" value="NZ_BAAAGS010000012.1"/>
</dbReference>
<proteinExistence type="predicted"/>
<feature type="compositionally biased region" description="Polar residues" evidence="1">
    <location>
        <begin position="102"/>
        <end position="114"/>
    </location>
</feature>
<comment type="caution">
    <text evidence="3">The sequence shown here is derived from an EMBL/GenBank/DDBJ whole genome shotgun (WGS) entry which is preliminary data.</text>
</comment>
<dbReference type="EMBL" id="BAAAGS010000012">
    <property type="protein sequence ID" value="GAA0524005.1"/>
    <property type="molecule type" value="Genomic_DNA"/>
</dbReference>
<name>A0ABN1CQX2_SACER</name>
<sequence>MPPQPPKKKSRAGCIVSIILAVLFTPVLVVGGVIFYYLYGEYSEPVGDPPSNAALPAACDLVSAPTLQRLRTTNPDSTSYEDPETGGYNCNWEQTLGKDGNNPRSLSVGINTKPQPDEDSLDEARMDYEYAKESAASGSTPARVTDVEGFGDQAFVAVTTEDWSGAELVFRKGYTVVTISYHGSDKGLFDSSPIPEAESEAAVKAVAEEVAPRV</sequence>
<evidence type="ECO:0000256" key="1">
    <source>
        <dbReference type="SAM" id="MobiDB-lite"/>
    </source>
</evidence>
<keyword evidence="2" id="KW-0812">Transmembrane</keyword>